<reference evidence="2 3" key="1">
    <citation type="submission" date="2016-07" db="EMBL/GenBank/DDBJ databases">
        <title>Pervasive Adenine N6-methylation of Active Genes in Fungi.</title>
        <authorList>
            <consortium name="DOE Joint Genome Institute"/>
            <person name="Mondo S.J."/>
            <person name="Dannebaum R.O."/>
            <person name="Kuo R.C."/>
            <person name="Labutti K."/>
            <person name="Haridas S."/>
            <person name="Kuo A."/>
            <person name="Salamov A."/>
            <person name="Ahrendt S.R."/>
            <person name="Lipzen A."/>
            <person name="Sullivan W."/>
            <person name="Andreopoulos W.B."/>
            <person name="Clum A."/>
            <person name="Lindquist E."/>
            <person name="Daum C."/>
            <person name="Ramamoorthy G.K."/>
            <person name="Gryganskyi A."/>
            <person name="Culley D."/>
            <person name="Magnuson J.K."/>
            <person name="James T.Y."/>
            <person name="O'Malley M.A."/>
            <person name="Stajich J.E."/>
            <person name="Spatafora J.W."/>
            <person name="Visel A."/>
            <person name="Grigoriev I.V."/>
        </authorList>
    </citation>
    <scope>NUCLEOTIDE SEQUENCE [LARGE SCALE GENOMIC DNA]</scope>
    <source>
        <strain evidence="2 3">JEL800</strain>
    </source>
</reference>
<evidence type="ECO:0000313" key="2">
    <source>
        <dbReference type="EMBL" id="ORY38413.1"/>
    </source>
</evidence>
<gene>
    <name evidence="2" type="ORF">BCR33DRAFT_769215</name>
</gene>
<accession>A0A1Y2BUJ7</accession>
<keyword evidence="3" id="KW-1185">Reference proteome</keyword>
<dbReference type="AlphaFoldDB" id="A0A1Y2BUJ7"/>
<evidence type="ECO:0000259" key="1">
    <source>
        <dbReference type="PROSITE" id="PS50053"/>
    </source>
</evidence>
<dbReference type="InterPro" id="IPR019956">
    <property type="entry name" value="Ubiquitin_dom"/>
</dbReference>
<dbReference type="InterPro" id="IPR029071">
    <property type="entry name" value="Ubiquitin-like_domsf"/>
</dbReference>
<dbReference type="Pfam" id="PF00240">
    <property type="entry name" value="ubiquitin"/>
    <property type="match status" value="1"/>
</dbReference>
<dbReference type="Gene3D" id="3.10.20.90">
    <property type="entry name" value="Phosphatidylinositol 3-kinase Catalytic Subunit, Chain A, domain 1"/>
    <property type="match status" value="1"/>
</dbReference>
<dbReference type="InterPro" id="IPR000626">
    <property type="entry name" value="Ubiquitin-like_dom"/>
</dbReference>
<evidence type="ECO:0000313" key="3">
    <source>
        <dbReference type="Proteomes" id="UP000193642"/>
    </source>
</evidence>
<dbReference type="Proteomes" id="UP000193642">
    <property type="component" value="Unassembled WGS sequence"/>
</dbReference>
<proteinExistence type="predicted"/>
<dbReference type="OrthoDB" id="2160670at2759"/>
<dbReference type="InterPro" id="IPR013083">
    <property type="entry name" value="Znf_RING/FYVE/PHD"/>
</dbReference>
<dbReference type="Gene3D" id="3.30.40.10">
    <property type="entry name" value="Zinc/RING finger domain, C3HC4 (zinc finger)"/>
    <property type="match status" value="1"/>
</dbReference>
<name>A0A1Y2BUJ7_9FUNG</name>
<dbReference type="PRINTS" id="PR00348">
    <property type="entry name" value="UBIQUITIN"/>
</dbReference>
<sequence>MTSALPPSQTPFNHELIAFNLKTKSIVSRKTLSSTVKDVKSLSTVLDQSLWNIHSVSVPGVGNFKPDSPINLSSISVLTPSSSRIYWIISVSPRPPPFVRPTPRPSSEHMTVFVKSLSGKTLSIECSKDDVVAEVKWQVFGITGIPPDLQRLMYCGNRLEDGVTLRACHVESESLFHLMLRLRGGSLVGTEFVDVAKNVPKSLGFCMGPKWRVAGYGLNVEGICKNVECVAYCEHVISPQGVGMFDIHVNAKESCCPMCRHTVTPAECGFYNCEYRFAGLKIDFWSNKVTKFNSEWAVASLVDNYVHFSKTRNGVATWGSLVIETRRMGVKRVNKCMICLDELGVEDTTVKCVGCQFCVHPKCGLQWRYYVDKKCPGCMSEGMLENLPLA</sequence>
<dbReference type="STRING" id="329046.A0A1Y2BUJ7"/>
<feature type="domain" description="Ubiquitin-like" evidence="1">
    <location>
        <begin position="110"/>
        <end position="185"/>
    </location>
</feature>
<dbReference type="PROSITE" id="PS50053">
    <property type="entry name" value="UBIQUITIN_2"/>
    <property type="match status" value="1"/>
</dbReference>
<organism evidence="2 3">
    <name type="scientific">Rhizoclosmatium globosum</name>
    <dbReference type="NCBI Taxonomy" id="329046"/>
    <lineage>
        <taxon>Eukaryota</taxon>
        <taxon>Fungi</taxon>
        <taxon>Fungi incertae sedis</taxon>
        <taxon>Chytridiomycota</taxon>
        <taxon>Chytridiomycota incertae sedis</taxon>
        <taxon>Chytridiomycetes</taxon>
        <taxon>Chytridiales</taxon>
        <taxon>Chytriomycetaceae</taxon>
        <taxon>Rhizoclosmatium</taxon>
    </lineage>
</organism>
<protein>
    <recommendedName>
        <fullName evidence="1">Ubiquitin-like domain-containing protein</fullName>
    </recommendedName>
</protein>
<dbReference type="InterPro" id="IPR050158">
    <property type="entry name" value="Ubiquitin_ubiquitin-like"/>
</dbReference>
<dbReference type="PANTHER" id="PTHR10666">
    <property type="entry name" value="UBIQUITIN"/>
    <property type="match status" value="1"/>
</dbReference>
<comment type="caution">
    <text evidence="2">The sequence shown here is derived from an EMBL/GenBank/DDBJ whole genome shotgun (WGS) entry which is preliminary data.</text>
</comment>
<dbReference type="SUPFAM" id="SSF54236">
    <property type="entry name" value="Ubiquitin-like"/>
    <property type="match status" value="1"/>
</dbReference>
<dbReference type="SMART" id="SM00213">
    <property type="entry name" value="UBQ"/>
    <property type="match status" value="1"/>
</dbReference>
<dbReference type="EMBL" id="MCGO01000044">
    <property type="protein sequence ID" value="ORY38413.1"/>
    <property type="molecule type" value="Genomic_DNA"/>
</dbReference>
<dbReference type="SUPFAM" id="SSF57850">
    <property type="entry name" value="RING/U-box"/>
    <property type="match status" value="1"/>
</dbReference>